<proteinExistence type="predicted"/>
<evidence type="ECO:0000313" key="4">
    <source>
        <dbReference type="Proteomes" id="UP000053750"/>
    </source>
</evidence>
<accession>A0A9W5W6U8</accession>
<sequence length="106" mass="12224">MYADMYTYLRLLEDRIKSLEKRVAELQIESGRLTEGLRQMKPVHIENITYKVQELAVHDLSGTLNIGLTALSDPKQLENWIKQKENEDGQTVNAENLSQAHPMEEL</sequence>
<evidence type="ECO:0000313" key="3">
    <source>
        <dbReference type="EMBL" id="EXX85965.1"/>
    </source>
</evidence>
<feature type="compositionally biased region" description="Polar residues" evidence="2">
    <location>
        <begin position="89"/>
        <end position="99"/>
    </location>
</feature>
<feature type="coiled-coil region" evidence="1">
    <location>
        <begin position="9"/>
        <end position="36"/>
    </location>
</feature>
<name>A0A9W5W6U8_9BACL</name>
<gene>
    <name evidence="3" type="ORF">BG53_07285</name>
</gene>
<dbReference type="EMBL" id="JFHU01000205">
    <property type="protein sequence ID" value="EXX85965.1"/>
    <property type="molecule type" value="Genomic_DNA"/>
</dbReference>
<keyword evidence="4" id="KW-1185">Reference proteome</keyword>
<protein>
    <recommendedName>
        <fullName evidence="5">Spore germination protein GerPC</fullName>
    </recommendedName>
</protein>
<dbReference type="OrthoDB" id="2991331at2"/>
<dbReference type="RefSeq" id="WP_036584858.1">
    <property type="nucleotide sequence ID" value="NZ_KK082139.1"/>
</dbReference>
<dbReference type="Pfam" id="PF10737">
    <property type="entry name" value="GerPC"/>
    <property type="match status" value="1"/>
</dbReference>
<evidence type="ECO:0000256" key="2">
    <source>
        <dbReference type="SAM" id="MobiDB-lite"/>
    </source>
</evidence>
<reference evidence="3 4" key="1">
    <citation type="submission" date="2014-02" db="EMBL/GenBank/DDBJ databases">
        <title>Genome sequence of Paenibacillus darwinianus reveals adaptive mechanisms for survival in Antarctic soils.</title>
        <authorList>
            <person name="Dsouza M."/>
            <person name="Taylor M.W."/>
            <person name="Turner S.J."/>
            <person name="Aislabie J."/>
        </authorList>
    </citation>
    <scope>NUCLEOTIDE SEQUENCE [LARGE SCALE GENOMIC DNA]</scope>
    <source>
        <strain evidence="3 4">CE1</strain>
    </source>
</reference>
<keyword evidence="1" id="KW-0175">Coiled coil</keyword>
<organism evidence="3 4">
    <name type="scientific">Paenibacillus darwinianus</name>
    <dbReference type="NCBI Taxonomy" id="1380763"/>
    <lineage>
        <taxon>Bacteria</taxon>
        <taxon>Bacillati</taxon>
        <taxon>Bacillota</taxon>
        <taxon>Bacilli</taxon>
        <taxon>Bacillales</taxon>
        <taxon>Paenibacillaceae</taxon>
        <taxon>Paenibacillus</taxon>
    </lineage>
</organism>
<evidence type="ECO:0008006" key="5">
    <source>
        <dbReference type="Google" id="ProtNLM"/>
    </source>
</evidence>
<dbReference type="AlphaFoldDB" id="A0A9W5W6U8"/>
<dbReference type="InterPro" id="IPR019673">
    <property type="entry name" value="Spore_germination_GerPC"/>
</dbReference>
<comment type="caution">
    <text evidence="3">The sequence shown here is derived from an EMBL/GenBank/DDBJ whole genome shotgun (WGS) entry which is preliminary data.</text>
</comment>
<evidence type="ECO:0000256" key="1">
    <source>
        <dbReference type="SAM" id="Coils"/>
    </source>
</evidence>
<feature type="region of interest" description="Disordered" evidence="2">
    <location>
        <begin position="85"/>
        <end position="106"/>
    </location>
</feature>
<dbReference type="Proteomes" id="UP000053750">
    <property type="component" value="Unassembled WGS sequence"/>
</dbReference>